<evidence type="ECO:0000256" key="1">
    <source>
        <dbReference type="ARBA" id="ARBA00009174"/>
    </source>
</evidence>
<evidence type="ECO:0000256" key="2">
    <source>
        <dbReference type="ARBA" id="ARBA00023239"/>
    </source>
</evidence>
<dbReference type="EMBL" id="WMLF01000574">
    <property type="protein sequence ID" value="MBB1246696.1"/>
    <property type="molecule type" value="Genomic_DNA"/>
</dbReference>
<dbReference type="Gene3D" id="3.10.129.10">
    <property type="entry name" value="Hotdog Thioesterase"/>
    <property type="match status" value="1"/>
</dbReference>
<dbReference type="PANTHER" id="PTHR30272">
    <property type="entry name" value="3-HYDROXYACYL-[ACYL-CARRIER-PROTEIN] DEHYDRATASE"/>
    <property type="match status" value="1"/>
</dbReference>
<comment type="similarity">
    <text evidence="1">Belongs to the thioester dehydratase family. FabZ subfamily.</text>
</comment>
<sequence length="165" mass="17984">MADQTEIRGRLPHRFPMLLVDRVLSVEPERSLVAHKAVSCNEPWYGAGSSGRAADPAADATAFGYPGTLLVESWCQSAGVLATWESPNPDVLEGDVMLFGGMSGVEFHHPVLPGQVLEHRVRQERRVGETVMFEGESLVGGRTVMSVGRITMAFRPARVLRPETS</sequence>
<dbReference type="InterPro" id="IPR029069">
    <property type="entry name" value="HotDog_dom_sf"/>
</dbReference>
<evidence type="ECO:0000313" key="3">
    <source>
        <dbReference type="EMBL" id="MBB1246696.1"/>
    </source>
</evidence>
<keyword evidence="4" id="KW-1185">Reference proteome</keyword>
<protein>
    <submittedName>
        <fullName evidence="3">Beta-hydroxyacyl-ACP dehydratase</fullName>
    </submittedName>
</protein>
<name>A0ABR6EMY9_9ACTN</name>
<dbReference type="PANTHER" id="PTHR30272:SF1">
    <property type="entry name" value="3-HYDROXYACYL-[ACYL-CARRIER-PROTEIN] DEHYDRATASE"/>
    <property type="match status" value="1"/>
</dbReference>
<gene>
    <name evidence="3" type="ORF">GL263_24550</name>
</gene>
<comment type="caution">
    <text evidence="3">The sequence shown here is derived from an EMBL/GenBank/DDBJ whole genome shotgun (WGS) entry which is preliminary data.</text>
</comment>
<dbReference type="Proteomes" id="UP000766698">
    <property type="component" value="Unassembled WGS sequence"/>
</dbReference>
<dbReference type="Pfam" id="PF07977">
    <property type="entry name" value="FabA"/>
    <property type="match status" value="1"/>
</dbReference>
<keyword evidence="2" id="KW-0456">Lyase</keyword>
<dbReference type="SUPFAM" id="SSF54637">
    <property type="entry name" value="Thioesterase/thiol ester dehydrase-isomerase"/>
    <property type="match status" value="1"/>
</dbReference>
<proteinExistence type="inferred from homology"/>
<organism evidence="3 4">
    <name type="scientific">Streptomyces durbertensis</name>
    <dbReference type="NCBI Taxonomy" id="2448886"/>
    <lineage>
        <taxon>Bacteria</taxon>
        <taxon>Bacillati</taxon>
        <taxon>Actinomycetota</taxon>
        <taxon>Actinomycetes</taxon>
        <taxon>Kitasatosporales</taxon>
        <taxon>Streptomycetaceae</taxon>
        <taxon>Streptomyces</taxon>
    </lineage>
</organism>
<reference evidence="4" key="1">
    <citation type="journal article" date="2020" name="Syst. Appl. Microbiol.">
        <title>Streptomyces alkaliterrae sp. nov., isolated from an alkaline soil, and emended descriptions of Streptomyces alkaliphilus, Streptomyces calidiresistens and Streptomyces durbertensis.</title>
        <authorList>
            <person name="Swiecimska M."/>
            <person name="Golinska P."/>
            <person name="Nouioui I."/>
            <person name="Wypij M."/>
            <person name="Rai M."/>
            <person name="Sangal V."/>
            <person name="Goodfellow M."/>
        </authorList>
    </citation>
    <scope>NUCLEOTIDE SEQUENCE [LARGE SCALE GENOMIC DNA]</scope>
    <source>
        <strain evidence="4">DSM 104538</strain>
    </source>
</reference>
<accession>A0ABR6EMY9</accession>
<dbReference type="InterPro" id="IPR013114">
    <property type="entry name" value="FabA_FabZ"/>
</dbReference>
<evidence type="ECO:0000313" key="4">
    <source>
        <dbReference type="Proteomes" id="UP000766698"/>
    </source>
</evidence>